<evidence type="ECO:0000313" key="2">
    <source>
        <dbReference type="EMBL" id="EKD01312.1"/>
    </source>
</evidence>
<reference evidence="2 3" key="1">
    <citation type="journal article" date="2012" name="Eukaryot. Cell">
        <title>Genome sequence of the Trichosporon asahii environmental strain CBS 8904.</title>
        <authorList>
            <person name="Yang R.Y."/>
            <person name="Li H.T."/>
            <person name="Zhu H."/>
            <person name="Zhou G.P."/>
            <person name="Wang M."/>
            <person name="Wang L."/>
        </authorList>
    </citation>
    <scope>NUCLEOTIDE SEQUENCE [LARGE SCALE GENOMIC DNA]</scope>
    <source>
        <strain evidence="2 3">CBS 8904</strain>
    </source>
</reference>
<dbReference type="HOGENOM" id="CLU_079974_0_0_1"/>
<proteinExistence type="predicted"/>
<comment type="caution">
    <text evidence="2">The sequence shown here is derived from an EMBL/GenBank/DDBJ whole genome shotgun (WGS) entry which is preliminary data.</text>
</comment>
<sequence>MSSSNGSDEFDEIIYPRDEYPSWAQTTYYYPGLLQSHSREYRILFAAQCASRKVARAMTLDGAGFRNHVDEHDYALSIVDIILQRIEEERDECLTTRRPCTKTVASWRSWVRDTAYYVDDEVLEKNVPGVAKVLDGWNRTARADFVLACADQHWCTTDSVEINNGRIAWDNYAAIVESYQPGEVEKSRLYSITTFDPATFTSTCQFVTWDGREVPDPTAMPALSRDGEAKTRRGRRGPGAGGRRSVSPSSEASVPPRSPRCPRSPVDRDSARARPPSPAIVTDAGDSDVGVVAVELESKPPVA</sequence>
<dbReference type="EMBL" id="AMBO01000321">
    <property type="protein sequence ID" value="EKD01312.1"/>
    <property type="molecule type" value="Genomic_DNA"/>
</dbReference>
<accession>K1VPB3</accession>
<name>K1VPB3_TRIAC</name>
<dbReference type="AlphaFoldDB" id="K1VPB3"/>
<dbReference type="InParanoid" id="K1VPB3"/>
<organism evidence="2 3">
    <name type="scientific">Trichosporon asahii var. asahii (strain CBS 8904)</name>
    <name type="common">Yeast</name>
    <dbReference type="NCBI Taxonomy" id="1220162"/>
    <lineage>
        <taxon>Eukaryota</taxon>
        <taxon>Fungi</taxon>
        <taxon>Dikarya</taxon>
        <taxon>Basidiomycota</taxon>
        <taxon>Agaricomycotina</taxon>
        <taxon>Tremellomycetes</taxon>
        <taxon>Trichosporonales</taxon>
        <taxon>Trichosporonaceae</taxon>
        <taxon>Trichosporon</taxon>
    </lineage>
</organism>
<gene>
    <name evidence="2" type="ORF">A1Q2_04390</name>
</gene>
<feature type="region of interest" description="Disordered" evidence="1">
    <location>
        <begin position="211"/>
        <end position="288"/>
    </location>
</feature>
<feature type="compositionally biased region" description="Low complexity" evidence="1">
    <location>
        <begin position="243"/>
        <end position="255"/>
    </location>
</feature>
<dbReference type="Proteomes" id="UP000006757">
    <property type="component" value="Unassembled WGS sequence"/>
</dbReference>
<protein>
    <submittedName>
        <fullName evidence="2">Uncharacterized protein</fullName>
    </submittedName>
</protein>
<keyword evidence="3" id="KW-1185">Reference proteome</keyword>
<evidence type="ECO:0000313" key="3">
    <source>
        <dbReference type="Proteomes" id="UP000006757"/>
    </source>
</evidence>
<evidence type="ECO:0000256" key="1">
    <source>
        <dbReference type="SAM" id="MobiDB-lite"/>
    </source>
</evidence>